<dbReference type="Proteomes" id="UP000193450">
    <property type="component" value="Chromosome"/>
</dbReference>
<dbReference type="InterPro" id="IPR043128">
    <property type="entry name" value="Rev_trsase/Diguanyl_cyclase"/>
</dbReference>
<dbReference type="NCBIfam" id="TIGR00254">
    <property type="entry name" value="GGDEF"/>
    <property type="match status" value="1"/>
</dbReference>
<dbReference type="GO" id="GO:0043709">
    <property type="term" value="P:cell adhesion involved in single-species biofilm formation"/>
    <property type="evidence" value="ECO:0007669"/>
    <property type="project" value="TreeGrafter"/>
</dbReference>
<feature type="domain" description="GGDEF" evidence="5">
    <location>
        <begin position="175"/>
        <end position="308"/>
    </location>
</feature>
<evidence type="ECO:0000256" key="4">
    <source>
        <dbReference type="SAM" id="MobiDB-lite"/>
    </source>
</evidence>
<protein>
    <recommendedName>
        <fullName evidence="2">diguanylate cyclase</fullName>
        <ecNumber evidence="2">2.7.7.65</ecNumber>
    </recommendedName>
</protein>
<dbReference type="PANTHER" id="PTHR45138:SF9">
    <property type="entry name" value="DIGUANYLATE CYCLASE DGCM-RELATED"/>
    <property type="match status" value="1"/>
</dbReference>
<comment type="cofactor">
    <cofactor evidence="1">
        <name>Mg(2+)</name>
        <dbReference type="ChEBI" id="CHEBI:18420"/>
    </cofactor>
</comment>
<evidence type="ECO:0000256" key="1">
    <source>
        <dbReference type="ARBA" id="ARBA00001946"/>
    </source>
</evidence>
<evidence type="ECO:0000313" key="7">
    <source>
        <dbReference type="Proteomes" id="UP000193450"/>
    </source>
</evidence>
<evidence type="ECO:0000256" key="3">
    <source>
        <dbReference type="ARBA" id="ARBA00034247"/>
    </source>
</evidence>
<dbReference type="InterPro" id="IPR000160">
    <property type="entry name" value="GGDEF_dom"/>
</dbReference>
<dbReference type="STRING" id="716816.BST96_13455"/>
<dbReference type="FunFam" id="3.30.70.270:FF:000001">
    <property type="entry name" value="Diguanylate cyclase domain protein"/>
    <property type="match status" value="1"/>
</dbReference>
<dbReference type="EC" id="2.7.7.65" evidence="2"/>
<gene>
    <name evidence="6" type="ORF">BST96_13455</name>
</gene>
<feature type="compositionally biased region" description="Polar residues" evidence="4">
    <location>
        <begin position="1"/>
        <end position="12"/>
    </location>
</feature>
<sequence length="308" mass="34574">MVTTVQSSNTVAFPTPKSPGNRKRTEAIRVEQHAELRLQLSNILQTTLELPLVLQLFFDEVQRTLSIDSLTYRNSKLTSNIELGIGARHNCHYKLVTNKDSLGEVAFSRGKRFSEKELQLLEMLIGCLICPIRNSLMYREAVQSALRDPLTGSGNRMALENTLEREVALAKRHNQALSVLVVDIDKFKTINDNYGHTAGDYVLKDVAHILTLCSRETDAAYRAYRFGGEEFVLILNNTEANGSAVVAERIRQYIENMTTTFEENSLNVTVSVGVATLEDEDDMATLFSRADKALYQAKREGRNRVVNA</sequence>
<keyword evidence="7" id="KW-1185">Reference proteome</keyword>
<dbReference type="Gene3D" id="3.30.70.270">
    <property type="match status" value="1"/>
</dbReference>
<name>A0A1X9ND02_9GAMM</name>
<dbReference type="InterPro" id="IPR029787">
    <property type="entry name" value="Nucleotide_cyclase"/>
</dbReference>
<comment type="catalytic activity">
    <reaction evidence="3">
        <text>2 GTP = 3',3'-c-di-GMP + 2 diphosphate</text>
        <dbReference type="Rhea" id="RHEA:24898"/>
        <dbReference type="ChEBI" id="CHEBI:33019"/>
        <dbReference type="ChEBI" id="CHEBI:37565"/>
        <dbReference type="ChEBI" id="CHEBI:58805"/>
        <dbReference type="EC" id="2.7.7.65"/>
    </reaction>
</comment>
<dbReference type="OrthoDB" id="9812260at2"/>
<dbReference type="EMBL" id="CP019343">
    <property type="protein sequence ID" value="ARN75031.1"/>
    <property type="molecule type" value="Genomic_DNA"/>
</dbReference>
<feature type="region of interest" description="Disordered" evidence="4">
    <location>
        <begin position="1"/>
        <end position="24"/>
    </location>
</feature>
<evidence type="ECO:0000256" key="2">
    <source>
        <dbReference type="ARBA" id="ARBA00012528"/>
    </source>
</evidence>
<dbReference type="RefSeq" id="WP_085759198.1">
    <property type="nucleotide sequence ID" value="NZ_CP019343.1"/>
</dbReference>
<dbReference type="CDD" id="cd01949">
    <property type="entry name" value="GGDEF"/>
    <property type="match status" value="1"/>
</dbReference>
<dbReference type="KEGG" id="osg:BST96_13455"/>
<dbReference type="PROSITE" id="PS50887">
    <property type="entry name" value="GGDEF"/>
    <property type="match status" value="1"/>
</dbReference>
<evidence type="ECO:0000313" key="6">
    <source>
        <dbReference type="EMBL" id="ARN75031.1"/>
    </source>
</evidence>
<dbReference type="AlphaFoldDB" id="A0A1X9ND02"/>
<evidence type="ECO:0000259" key="5">
    <source>
        <dbReference type="PROSITE" id="PS50887"/>
    </source>
</evidence>
<organism evidence="6 7">
    <name type="scientific">Oceanicoccus sagamiensis</name>
    <dbReference type="NCBI Taxonomy" id="716816"/>
    <lineage>
        <taxon>Bacteria</taxon>
        <taxon>Pseudomonadati</taxon>
        <taxon>Pseudomonadota</taxon>
        <taxon>Gammaproteobacteria</taxon>
        <taxon>Cellvibrionales</taxon>
        <taxon>Spongiibacteraceae</taxon>
        <taxon>Oceanicoccus</taxon>
    </lineage>
</organism>
<dbReference type="GO" id="GO:0052621">
    <property type="term" value="F:diguanylate cyclase activity"/>
    <property type="evidence" value="ECO:0007669"/>
    <property type="project" value="UniProtKB-EC"/>
</dbReference>
<dbReference type="GO" id="GO:0005886">
    <property type="term" value="C:plasma membrane"/>
    <property type="evidence" value="ECO:0007669"/>
    <property type="project" value="TreeGrafter"/>
</dbReference>
<dbReference type="Pfam" id="PF00990">
    <property type="entry name" value="GGDEF"/>
    <property type="match status" value="1"/>
</dbReference>
<dbReference type="PANTHER" id="PTHR45138">
    <property type="entry name" value="REGULATORY COMPONENTS OF SENSORY TRANSDUCTION SYSTEM"/>
    <property type="match status" value="1"/>
</dbReference>
<dbReference type="SMART" id="SM00267">
    <property type="entry name" value="GGDEF"/>
    <property type="match status" value="1"/>
</dbReference>
<dbReference type="GO" id="GO:1902201">
    <property type="term" value="P:negative regulation of bacterial-type flagellum-dependent cell motility"/>
    <property type="evidence" value="ECO:0007669"/>
    <property type="project" value="TreeGrafter"/>
</dbReference>
<reference evidence="6 7" key="1">
    <citation type="submission" date="2016-11" db="EMBL/GenBank/DDBJ databases">
        <title>Trade-off between light-utilization and light-protection in marine flavobacteria.</title>
        <authorList>
            <person name="Kumagai Y."/>
        </authorList>
    </citation>
    <scope>NUCLEOTIDE SEQUENCE [LARGE SCALE GENOMIC DNA]</scope>
    <source>
        <strain evidence="6 7">NBRC 107125</strain>
    </source>
</reference>
<proteinExistence type="predicted"/>
<dbReference type="InterPro" id="IPR050469">
    <property type="entry name" value="Diguanylate_Cyclase"/>
</dbReference>
<accession>A0A1X9ND02</accession>
<dbReference type="SUPFAM" id="SSF55073">
    <property type="entry name" value="Nucleotide cyclase"/>
    <property type="match status" value="1"/>
</dbReference>